<dbReference type="OrthoDB" id="9802848at2"/>
<dbReference type="Pfam" id="PF00271">
    <property type="entry name" value="Helicase_C"/>
    <property type="match status" value="1"/>
</dbReference>
<keyword evidence="3" id="KW-0547">Nucleotide-binding</keyword>
<dbReference type="GO" id="GO:0016787">
    <property type="term" value="F:hydrolase activity"/>
    <property type="evidence" value="ECO:0007669"/>
    <property type="project" value="InterPro"/>
</dbReference>
<dbReference type="RefSeq" id="WP_092982334.1">
    <property type="nucleotide sequence ID" value="NZ_FOYQ01000002.1"/>
</dbReference>
<dbReference type="Pfam" id="PF04851">
    <property type="entry name" value="ResIII"/>
    <property type="match status" value="1"/>
</dbReference>
<proteinExistence type="predicted"/>
<dbReference type="SMART" id="SM00487">
    <property type="entry name" value="DEXDc"/>
    <property type="match status" value="1"/>
</dbReference>
<dbReference type="GO" id="GO:0004386">
    <property type="term" value="F:helicase activity"/>
    <property type="evidence" value="ECO:0007669"/>
    <property type="project" value="UniProtKB-KW"/>
</dbReference>
<reference evidence="3 4" key="1">
    <citation type="submission" date="2016-10" db="EMBL/GenBank/DDBJ databases">
        <authorList>
            <person name="de Groot N.N."/>
        </authorList>
    </citation>
    <scope>NUCLEOTIDE SEQUENCE [LARGE SCALE GENOMIC DNA]</scope>
    <source>
        <strain evidence="3 4">DSM 21019</strain>
    </source>
</reference>
<dbReference type="EMBL" id="FOYQ01000002">
    <property type="protein sequence ID" value="SFR46933.1"/>
    <property type="molecule type" value="Genomic_DNA"/>
</dbReference>
<dbReference type="InterPro" id="IPR006935">
    <property type="entry name" value="Helicase/UvrB_N"/>
</dbReference>
<dbReference type="SMART" id="SM00490">
    <property type="entry name" value="HELICc"/>
    <property type="match status" value="1"/>
</dbReference>
<gene>
    <name evidence="3" type="ORF">SAMN04490243_1865</name>
</gene>
<dbReference type="STRING" id="400055.SAMN04490243_1865"/>
<keyword evidence="3" id="KW-0347">Helicase</keyword>
<sequence length="503" mass="58278">MSTQTQISEKTLYDYQLQDLEKIFECLKEAPEDFNLLYQLPTGGGKTVVFSEIARRYIEQTGKKVVVLTHRIELSTQTSRMLKGFGVKNKIINSEVKALEDPDAYQCYVAMVETLNNRLQDKAIELKGVGLVIIDEAHYNSFRKLFKYFEKSVILGVTATPLSSNIKLPMKDHYQKLIVGESIASLIEKKFLARANLYNYDVSLKSLKLGINGDYTVRSSDALYGNYQMLSKLLGAYEELAKGTKTLIFNNGICTSKYVYETFRKAGLPVRHLDNKNSASERREILDWFAKTPDAILSSVSILTTGFDEPSVETIILNRATRSLTLYFQMIGRGSRITGSKDEFTVVDMGNNIARFGPWDSPVDWQEIFHFPDYFLENIRNDEEIEREFVYEMPDALKEKFSKSKDISFDVKEEYKKVFAEGLKSKIVLERSIEQHAKMCVENSEDVFDARILARELRDEIEFRIKQYSHCIMNNTKNYRDWLQEDYERRLRLRISQRFASRM</sequence>
<keyword evidence="4" id="KW-1185">Reference proteome</keyword>
<dbReference type="PANTHER" id="PTHR47396:SF1">
    <property type="entry name" value="ATP-DEPENDENT HELICASE IRC3-RELATED"/>
    <property type="match status" value="1"/>
</dbReference>
<keyword evidence="3" id="KW-0067">ATP-binding</keyword>
<organism evidence="3 4">
    <name type="scientific">Robiginitalea myxolifaciens</name>
    <dbReference type="NCBI Taxonomy" id="400055"/>
    <lineage>
        <taxon>Bacteria</taxon>
        <taxon>Pseudomonadati</taxon>
        <taxon>Bacteroidota</taxon>
        <taxon>Flavobacteriia</taxon>
        <taxon>Flavobacteriales</taxon>
        <taxon>Flavobacteriaceae</taxon>
        <taxon>Robiginitalea</taxon>
    </lineage>
</organism>
<dbReference type="InterPro" id="IPR027417">
    <property type="entry name" value="P-loop_NTPase"/>
</dbReference>
<evidence type="ECO:0000313" key="3">
    <source>
        <dbReference type="EMBL" id="SFR46933.1"/>
    </source>
</evidence>
<dbReference type="Gene3D" id="3.40.50.300">
    <property type="entry name" value="P-loop containing nucleotide triphosphate hydrolases"/>
    <property type="match status" value="2"/>
</dbReference>
<evidence type="ECO:0000259" key="1">
    <source>
        <dbReference type="PROSITE" id="PS51192"/>
    </source>
</evidence>
<dbReference type="Proteomes" id="UP000199534">
    <property type="component" value="Unassembled WGS sequence"/>
</dbReference>
<dbReference type="InterPro" id="IPR014001">
    <property type="entry name" value="Helicase_ATP-bd"/>
</dbReference>
<feature type="domain" description="Helicase C-terminal" evidence="2">
    <location>
        <begin position="232"/>
        <end position="401"/>
    </location>
</feature>
<dbReference type="PROSITE" id="PS51194">
    <property type="entry name" value="HELICASE_CTER"/>
    <property type="match status" value="1"/>
</dbReference>
<evidence type="ECO:0000259" key="2">
    <source>
        <dbReference type="PROSITE" id="PS51194"/>
    </source>
</evidence>
<feature type="domain" description="Helicase ATP-binding" evidence="1">
    <location>
        <begin position="27"/>
        <end position="179"/>
    </location>
</feature>
<dbReference type="GO" id="GO:0005524">
    <property type="term" value="F:ATP binding"/>
    <property type="evidence" value="ECO:0007669"/>
    <property type="project" value="InterPro"/>
</dbReference>
<dbReference type="SUPFAM" id="SSF52540">
    <property type="entry name" value="P-loop containing nucleoside triphosphate hydrolases"/>
    <property type="match status" value="1"/>
</dbReference>
<evidence type="ECO:0000313" key="4">
    <source>
        <dbReference type="Proteomes" id="UP000199534"/>
    </source>
</evidence>
<dbReference type="PANTHER" id="PTHR47396">
    <property type="entry name" value="TYPE I RESTRICTION ENZYME ECOKI R PROTEIN"/>
    <property type="match status" value="1"/>
</dbReference>
<accession>A0A1I6GXE6</accession>
<dbReference type="GO" id="GO:0005829">
    <property type="term" value="C:cytosol"/>
    <property type="evidence" value="ECO:0007669"/>
    <property type="project" value="TreeGrafter"/>
</dbReference>
<name>A0A1I6GXE6_9FLAO</name>
<dbReference type="AlphaFoldDB" id="A0A1I6GXE6"/>
<dbReference type="PROSITE" id="PS51192">
    <property type="entry name" value="HELICASE_ATP_BIND_1"/>
    <property type="match status" value="1"/>
</dbReference>
<dbReference type="GO" id="GO:0003677">
    <property type="term" value="F:DNA binding"/>
    <property type="evidence" value="ECO:0007669"/>
    <property type="project" value="InterPro"/>
</dbReference>
<keyword evidence="3" id="KW-0378">Hydrolase</keyword>
<protein>
    <submittedName>
        <fullName evidence="3">Helicase conserved C-terminal domain-containing protein</fullName>
    </submittedName>
</protein>
<dbReference type="InterPro" id="IPR001650">
    <property type="entry name" value="Helicase_C-like"/>
</dbReference>
<dbReference type="InterPro" id="IPR050742">
    <property type="entry name" value="Helicase_Restrict-Modif_Enz"/>
</dbReference>